<gene>
    <name evidence="14" type="ORF">Acr_00g0012660</name>
</gene>
<dbReference type="AlphaFoldDB" id="A0A7J0D9U1"/>
<dbReference type="EC" id="1.3.3.4" evidence="4 11"/>
<comment type="subcellular location">
    <subcellularLocation>
        <location evidence="11">Plastid</location>
        <location evidence="11">Chloroplast</location>
    </subcellularLocation>
</comment>
<evidence type="ECO:0000313" key="14">
    <source>
        <dbReference type="EMBL" id="GFS30573.1"/>
    </source>
</evidence>
<name>A0A7J0D9U1_9ERIC</name>
<dbReference type="EMBL" id="BJWL01000125">
    <property type="protein sequence ID" value="GFS30573.1"/>
    <property type="molecule type" value="Genomic_DNA"/>
</dbReference>
<dbReference type="GO" id="GO:0004729">
    <property type="term" value="F:oxygen-dependent protoporphyrinogen oxidase activity"/>
    <property type="evidence" value="ECO:0007669"/>
    <property type="project" value="UniProtKB-UniRule"/>
</dbReference>
<evidence type="ECO:0000256" key="12">
    <source>
        <dbReference type="SAM" id="MobiDB-lite"/>
    </source>
</evidence>
<evidence type="ECO:0000256" key="3">
    <source>
        <dbReference type="ARBA" id="ARBA00010551"/>
    </source>
</evidence>
<proteinExistence type="inferred from homology"/>
<feature type="compositionally biased region" description="Polar residues" evidence="12">
    <location>
        <begin position="30"/>
        <end position="44"/>
    </location>
</feature>
<evidence type="ECO:0000256" key="5">
    <source>
        <dbReference type="ARBA" id="ARBA00022630"/>
    </source>
</evidence>
<dbReference type="InterPro" id="IPR050464">
    <property type="entry name" value="Zeta_carotene_desat/Oxidored"/>
</dbReference>
<keyword evidence="6 11" id="KW-0274">FAD</keyword>
<dbReference type="OrthoDB" id="1692836at2759"/>
<protein>
    <recommendedName>
        <fullName evidence="4 11">Protoporphyrinogen oxidase</fullName>
        <ecNumber evidence="4 11">1.3.3.4</ecNumber>
    </recommendedName>
</protein>
<evidence type="ECO:0000256" key="9">
    <source>
        <dbReference type="ARBA" id="ARBA00023244"/>
    </source>
</evidence>
<comment type="function">
    <text evidence="1 11">Catalyzes the 6-electron oxidation of protoporphyrinogen-IX to form protoporphyrin-IX.</text>
</comment>
<dbReference type="InterPro" id="IPR004572">
    <property type="entry name" value="Protoporphyrinogen_oxidase"/>
</dbReference>
<dbReference type="PANTHER" id="PTHR42923:SF3">
    <property type="entry name" value="PROTOPORPHYRINOGEN OXIDASE"/>
    <property type="match status" value="1"/>
</dbReference>
<evidence type="ECO:0000256" key="2">
    <source>
        <dbReference type="ARBA" id="ARBA00005073"/>
    </source>
</evidence>
<comment type="catalytic activity">
    <reaction evidence="10 11">
        <text>protoporphyrinogen IX + 3 O2 = protoporphyrin IX + 3 H2O2</text>
        <dbReference type="Rhea" id="RHEA:25576"/>
        <dbReference type="ChEBI" id="CHEBI:15379"/>
        <dbReference type="ChEBI" id="CHEBI:16240"/>
        <dbReference type="ChEBI" id="CHEBI:57306"/>
        <dbReference type="ChEBI" id="CHEBI:57307"/>
        <dbReference type="EC" id="1.3.3.4"/>
    </reaction>
</comment>
<evidence type="ECO:0000256" key="4">
    <source>
        <dbReference type="ARBA" id="ARBA00012867"/>
    </source>
</evidence>
<evidence type="ECO:0000256" key="1">
    <source>
        <dbReference type="ARBA" id="ARBA00002600"/>
    </source>
</evidence>
<sequence length="547" mass="59469">MSHTSVVTRSGDLDSLPSWISDHLGEGSSFMTNEVNQSPSSSMEGSPEKSPMIAIHPSVEEKTNIMTLEELNALRDTYSFPSGVQVRLPDEGEIITSTRPGEKHCLLYGVVAMALWRVYKYSISLSKFRNLFSLNSNPKPDQGWLYFKARNKKALLGGYPSNVKGWKSKFFFVSGDEWEIPEGTSLEGAPRVPRTWGIPVFRTGSVETCEVYTLSICSLLLYNDCVGQPTRVREPQLLHSPLFYFSTSSITTSTCSVANLFPLCLTDRASGRTSDEVRASPGHLVRSAPVRKKRFELGSSSSKHTNSSTTLASGFLLTSSRTSCSSSTSCTSFMAAFVETVANRSLFPATNWQRKPLKLPSPSESESESRRVKPLTRRSGWRLILRCSESTLIAPYKVGAEEGSGNGGGSLLDCVIVGAGISGLCIAQALATKHADVASNVMVTEARDRVGGNITTVESDGYLLEEGPNSFQLSDSMLTMVVDSGLKDDLVLGDPNAPRFVLWDGKLRPVPSKPTDLPFFDLMSLGGKLRAGFDALGLRRPQPVTGS</sequence>
<keyword evidence="7 11" id="KW-0560">Oxidoreductase</keyword>
<evidence type="ECO:0000256" key="6">
    <source>
        <dbReference type="ARBA" id="ARBA00022827"/>
    </source>
</evidence>
<evidence type="ECO:0000313" key="15">
    <source>
        <dbReference type="Proteomes" id="UP000585474"/>
    </source>
</evidence>
<dbReference type="Proteomes" id="UP000585474">
    <property type="component" value="Unassembled WGS sequence"/>
</dbReference>
<dbReference type="NCBIfam" id="TIGR00562">
    <property type="entry name" value="proto_IX_ox"/>
    <property type="match status" value="1"/>
</dbReference>
<comment type="cofactor">
    <cofactor evidence="11">
        <name>FAD</name>
        <dbReference type="ChEBI" id="CHEBI:57692"/>
    </cofactor>
    <text evidence="11">Binds 1 FAD per subunit.</text>
</comment>
<reference evidence="15" key="1">
    <citation type="submission" date="2019-07" db="EMBL/GenBank/DDBJ databases">
        <title>De Novo Assembly of kiwifruit Actinidia rufa.</title>
        <authorList>
            <person name="Sugita-Konishi S."/>
            <person name="Sato K."/>
            <person name="Mori E."/>
            <person name="Abe Y."/>
            <person name="Kisaki G."/>
            <person name="Hamano K."/>
            <person name="Suezawa K."/>
            <person name="Otani M."/>
            <person name="Fukuda T."/>
            <person name="Manabe T."/>
            <person name="Gomi K."/>
            <person name="Tabuchi M."/>
            <person name="Akimitsu K."/>
            <person name="Kataoka I."/>
        </authorList>
    </citation>
    <scope>NUCLEOTIDE SEQUENCE [LARGE SCALE GENOMIC DNA]</scope>
    <source>
        <strain evidence="15">cv. Fuchu</strain>
    </source>
</reference>
<dbReference type="SUPFAM" id="SSF51905">
    <property type="entry name" value="FAD/NAD(P)-binding domain"/>
    <property type="match status" value="1"/>
</dbReference>
<dbReference type="UniPathway" id="UPA00251">
    <property type="reaction ID" value="UER00324"/>
</dbReference>
<evidence type="ECO:0000256" key="8">
    <source>
        <dbReference type="ARBA" id="ARBA00023133"/>
    </source>
</evidence>
<evidence type="ECO:0000256" key="11">
    <source>
        <dbReference type="RuleBase" id="RU367069"/>
    </source>
</evidence>
<comment type="caution">
    <text evidence="14">The sequence shown here is derived from an EMBL/GenBank/DDBJ whole genome shotgun (WGS) entry which is preliminary data.</text>
</comment>
<dbReference type="InterPro" id="IPR002937">
    <property type="entry name" value="Amino_oxidase"/>
</dbReference>
<evidence type="ECO:0000259" key="13">
    <source>
        <dbReference type="Pfam" id="PF01593"/>
    </source>
</evidence>
<keyword evidence="8 11" id="KW-0350">Heme biosynthesis</keyword>
<keyword evidence="5 11" id="KW-0285">Flavoprotein</keyword>
<comment type="similarity">
    <text evidence="3 11">Belongs to the protoporphyrinogen/coproporphyrinogen oxidase family. Protoporphyrinogen oxidase subfamily.</text>
</comment>
<comment type="pathway">
    <text evidence="2 11">Porphyrin-containing compound metabolism; protoporphyrin-IX biosynthesis; protoporphyrin-IX from protoporphyrinogen-IX: step 1/1.</text>
</comment>
<accession>A0A7J0D9U1</accession>
<dbReference type="GO" id="GO:0009534">
    <property type="term" value="C:chloroplast thylakoid"/>
    <property type="evidence" value="ECO:0007669"/>
    <property type="project" value="TreeGrafter"/>
</dbReference>
<dbReference type="Pfam" id="PF01593">
    <property type="entry name" value="Amino_oxidase"/>
    <property type="match status" value="1"/>
</dbReference>
<dbReference type="PANTHER" id="PTHR42923">
    <property type="entry name" value="PROTOPORPHYRINOGEN OXIDASE"/>
    <property type="match status" value="1"/>
</dbReference>
<dbReference type="Gene3D" id="3.50.50.60">
    <property type="entry name" value="FAD/NAD(P)-binding domain"/>
    <property type="match status" value="1"/>
</dbReference>
<dbReference type="GO" id="GO:0006782">
    <property type="term" value="P:protoporphyrinogen IX biosynthetic process"/>
    <property type="evidence" value="ECO:0007669"/>
    <property type="project" value="UniProtKB-UniRule"/>
</dbReference>
<evidence type="ECO:0000256" key="7">
    <source>
        <dbReference type="ARBA" id="ARBA00023002"/>
    </source>
</evidence>
<evidence type="ECO:0000256" key="10">
    <source>
        <dbReference type="ARBA" id="ARBA00047554"/>
    </source>
</evidence>
<keyword evidence="9 11" id="KW-0627">Porphyrin biosynthesis</keyword>
<feature type="domain" description="Amine oxidase" evidence="13">
    <location>
        <begin position="421"/>
        <end position="537"/>
    </location>
</feature>
<keyword evidence="15" id="KW-1185">Reference proteome</keyword>
<feature type="region of interest" description="Disordered" evidence="12">
    <location>
        <begin position="30"/>
        <end position="50"/>
    </location>
</feature>
<dbReference type="InterPro" id="IPR036188">
    <property type="entry name" value="FAD/NAD-bd_sf"/>
</dbReference>
<organism evidence="14 15">
    <name type="scientific">Actinidia rufa</name>
    <dbReference type="NCBI Taxonomy" id="165716"/>
    <lineage>
        <taxon>Eukaryota</taxon>
        <taxon>Viridiplantae</taxon>
        <taxon>Streptophyta</taxon>
        <taxon>Embryophyta</taxon>
        <taxon>Tracheophyta</taxon>
        <taxon>Spermatophyta</taxon>
        <taxon>Magnoliopsida</taxon>
        <taxon>eudicotyledons</taxon>
        <taxon>Gunneridae</taxon>
        <taxon>Pentapetalae</taxon>
        <taxon>asterids</taxon>
        <taxon>Ericales</taxon>
        <taxon>Actinidiaceae</taxon>
        <taxon>Actinidia</taxon>
    </lineage>
</organism>